<comment type="subcellular location">
    <subcellularLocation>
        <location evidence="1">Endoplasmic reticulum membrane</location>
        <topology evidence="1">Multi-pass membrane protein</topology>
    </subcellularLocation>
</comment>
<keyword evidence="4" id="KW-0746">Sphingolipid metabolism</keyword>
<evidence type="ECO:0000313" key="8">
    <source>
        <dbReference type="EMBL" id="CAH0718407.1"/>
    </source>
</evidence>
<proteinExistence type="predicted"/>
<feature type="transmembrane region" description="Helical" evidence="7">
    <location>
        <begin position="33"/>
        <end position="54"/>
    </location>
</feature>
<sequence length="71" mass="8659">MEAVQKVRKFISHWYLRYLVSTELYMVEPWERAVIHVLFVVVFALFWYFNYSIIFNGISQLRDSSQHVDEL</sequence>
<evidence type="ECO:0000256" key="2">
    <source>
        <dbReference type="ARBA" id="ARBA00022692"/>
    </source>
</evidence>
<keyword evidence="3" id="KW-0256">Endoplasmic reticulum</keyword>
<evidence type="ECO:0000256" key="6">
    <source>
        <dbReference type="ARBA" id="ARBA00023136"/>
    </source>
</evidence>
<gene>
    <name evidence="8" type="ORF">BINO364_LOCUS4902</name>
</gene>
<evidence type="ECO:0000256" key="5">
    <source>
        <dbReference type="ARBA" id="ARBA00022989"/>
    </source>
</evidence>
<dbReference type="GO" id="GO:0005789">
    <property type="term" value="C:endoplasmic reticulum membrane"/>
    <property type="evidence" value="ECO:0007669"/>
    <property type="project" value="UniProtKB-SubCell"/>
</dbReference>
<dbReference type="AlphaFoldDB" id="A0A8J9VTV7"/>
<evidence type="ECO:0000256" key="4">
    <source>
        <dbReference type="ARBA" id="ARBA00022919"/>
    </source>
</evidence>
<keyword evidence="4" id="KW-0443">Lipid metabolism</keyword>
<accession>A0A8J9VTV7</accession>
<dbReference type="OrthoDB" id="202672at2759"/>
<dbReference type="GO" id="GO:0006665">
    <property type="term" value="P:sphingolipid metabolic process"/>
    <property type="evidence" value="ECO:0007669"/>
    <property type="project" value="UniProtKB-KW"/>
</dbReference>
<keyword evidence="2 7" id="KW-0812">Transmembrane</keyword>
<evidence type="ECO:0000256" key="1">
    <source>
        <dbReference type="ARBA" id="ARBA00004477"/>
    </source>
</evidence>
<keyword evidence="6 7" id="KW-0472">Membrane</keyword>
<name>A0A8J9VTV7_9NEOP</name>
<protein>
    <recommendedName>
        <fullName evidence="10">Serine palmitoyltransferase small subunit A</fullName>
    </recommendedName>
</protein>
<dbReference type="Proteomes" id="UP000838878">
    <property type="component" value="Chromosome 13"/>
</dbReference>
<keyword evidence="9" id="KW-1185">Reference proteome</keyword>
<evidence type="ECO:0000256" key="3">
    <source>
        <dbReference type="ARBA" id="ARBA00022824"/>
    </source>
</evidence>
<keyword evidence="5 7" id="KW-1133">Transmembrane helix</keyword>
<reference evidence="8" key="1">
    <citation type="submission" date="2021-12" db="EMBL/GenBank/DDBJ databases">
        <authorList>
            <person name="Martin H S."/>
        </authorList>
    </citation>
    <scope>NUCLEOTIDE SEQUENCE</scope>
</reference>
<evidence type="ECO:0000256" key="7">
    <source>
        <dbReference type="SAM" id="Phobius"/>
    </source>
</evidence>
<dbReference type="EMBL" id="OV170233">
    <property type="protein sequence ID" value="CAH0718407.1"/>
    <property type="molecule type" value="Genomic_DNA"/>
</dbReference>
<evidence type="ECO:0008006" key="10">
    <source>
        <dbReference type="Google" id="ProtNLM"/>
    </source>
</evidence>
<dbReference type="InterPro" id="IPR024512">
    <property type="entry name" value="Ser_palmitoyltrfase_ssu-like"/>
</dbReference>
<organism evidence="8 9">
    <name type="scientific">Brenthis ino</name>
    <name type="common">lesser marbled fritillary</name>
    <dbReference type="NCBI Taxonomy" id="405034"/>
    <lineage>
        <taxon>Eukaryota</taxon>
        <taxon>Metazoa</taxon>
        <taxon>Ecdysozoa</taxon>
        <taxon>Arthropoda</taxon>
        <taxon>Hexapoda</taxon>
        <taxon>Insecta</taxon>
        <taxon>Pterygota</taxon>
        <taxon>Neoptera</taxon>
        <taxon>Endopterygota</taxon>
        <taxon>Lepidoptera</taxon>
        <taxon>Glossata</taxon>
        <taxon>Ditrysia</taxon>
        <taxon>Papilionoidea</taxon>
        <taxon>Nymphalidae</taxon>
        <taxon>Heliconiinae</taxon>
        <taxon>Argynnini</taxon>
        <taxon>Brenthis</taxon>
    </lineage>
</organism>
<evidence type="ECO:0000313" key="9">
    <source>
        <dbReference type="Proteomes" id="UP000838878"/>
    </source>
</evidence>
<feature type="non-terminal residue" evidence="8">
    <location>
        <position position="71"/>
    </location>
</feature>
<dbReference type="Pfam" id="PF11779">
    <property type="entry name" value="SPT_ssu-like"/>
    <property type="match status" value="1"/>
</dbReference>